<dbReference type="Pfam" id="PF19778">
    <property type="entry name" value="RE_endonuc"/>
    <property type="match status" value="1"/>
</dbReference>
<reference evidence="2 3" key="1">
    <citation type="submission" date="2019-09" db="EMBL/GenBank/DDBJ databases">
        <authorList>
            <person name="Silva M."/>
            <person name="Pereira G."/>
            <person name="Lopes-Da-Costa L."/>
            <person name="Silva E."/>
        </authorList>
    </citation>
    <scope>NUCLEOTIDE SEQUENCE [LARGE SCALE GENOMIC DNA]</scope>
    <source>
        <strain evidence="2 3">FMV-PI01</strain>
    </source>
</reference>
<dbReference type="InterPro" id="IPR006935">
    <property type="entry name" value="Helicase/UvrB_N"/>
</dbReference>
<dbReference type="GO" id="GO:0003677">
    <property type="term" value="F:DNA binding"/>
    <property type="evidence" value="ECO:0007669"/>
    <property type="project" value="InterPro"/>
</dbReference>
<keyword evidence="2" id="KW-0067">ATP-binding</keyword>
<dbReference type="PROSITE" id="PS51192">
    <property type="entry name" value="HELICASE_ATP_BIND_1"/>
    <property type="match status" value="1"/>
</dbReference>
<keyword evidence="2" id="KW-0347">Helicase</keyword>
<gene>
    <name evidence="2" type="ORF">F1B92_07745</name>
</gene>
<dbReference type="AlphaFoldDB" id="A0A6L5WN05"/>
<dbReference type="Pfam" id="PF04851">
    <property type="entry name" value="ResIII"/>
    <property type="match status" value="1"/>
</dbReference>
<dbReference type="InterPro" id="IPR045572">
    <property type="entry name" value="RE_endonuc_C"/>
</dbReference>
<dbReference type="SUPFAM" id="SSF52540">
    <property type="entry name" value="P-loop containing nucleoside triphosphate hydrolases"/>
    <property type="match status" value="2"/>
</dbReference>
<dbReference type="EMBL" id="VWSJ01000036">
    <property type="protein sequence ID" value="MSN97051.1"/>
    <property type="molecule type" value="Genomic_DNA"/>
</dbReference>
<evidence type="ECO:0000259" key="1">
    <source>
        <dbReference type="PROSITE" id="PS51192"/>
    </source>
</evidence>
<comment type="caution">
    <text evidence="2">The sequence shown here is derived from an EMBL/GenBank/DDBJ whole genome shotgun (WGS) entry which is preliminary data.</text>
</comment>
<dbReference type="GO" id="GO:0005524">
    <property type="term" value="F:ATP binding"/>
    <property type="evidence" value="ECO:0007669"/>
    <property type="project" value="InterPro"/>
</dbReference>
<proteinExistence type="predicted"/>
<keyword evidence="3" id="KW-1185">Reference proteome</keyword>
<dbReference type="Proteomes" id="UP000476338">
    <property type="component" value="Unassembled WGS sequence"/>
</dbReference>
<dbReference type="PANTHER" id="PTHR47396:SF1">
    <property type="entry name" value="ATP-DEPENDENT HELICASE IRC3-RELATED"/>
    <property type="match status" value="1"/>
</dbReference>
<dbReference type="GO" id="GO:0015668">
    <property type="term" value="F:type III site-specific deoxyribonuclease activity"/>
    <property type="evidence" value="ECO:0007669"/>
    <property type="project" value="InterPro"/>
</dbReference>
<sequence>MIFEKQAYQQECIKNIIEVLKDFNFKTHLNLEECLKDFYNSNKTLNLGISQNKNLDILMETGTGKTFTYINAIYEIHKIYNQNKFIIFVPRKAILESVKQNLKLTKEYFYAIYKTHLKIYEYKDEKSISNIINHYINDHKELSVLLLTSSAINKKDNHLNRQKETLFHKGSVLDSIADLRPISFIDEPHLLKGDKFKEYFFKFNSLYFRFGATFPDGDDRLSNLIYALDSISAFKSYLVKQISVHTIIDKNFKPILKDINAKTKTATFETYLNGIAKKVDVKLDDDLGLKLNNKNFKDIKINSIKSNKLYLSSGEILEKSSSYLLSQDQISIMLDKAIDLHFQKEERLFKENIKALSLFFIPNISDFRGKNPFIKDEFTRLYKQKREAILKNPNLDEDYKKYLENDFDKNGDLQVLNGYFSGDSKAKGNTEDKEADDIRLILEDKVNLLNFKTPLRFIFSVWALQEGWDNPNVFTLVKLASSSSETSKRQQVGRGLRLCVNQNGKRITQNLNPHNFYDINALDVVINANEGTFIADLQKEIEETSLSFNEENLKDSDLFMLNKRQKVRLFTHLEDLGLVKFDEINDTFEIITPLFEICKDDDVIKELLKDKFDEFIKFITPSQNKATQIIDKNKKSNLTTIRKNLAKEFKELWKSINTKALIRYDDIDTKELIREVTTKFDEIEIKPKTIKITKETFISQTNTIQKEEILLSKYKLGDEFILENLSNFASENLYPLSFIIKIYNQISNKENFKNDSNLAFKNLNFIIKDIVHKNIIHKVCYDFQATNITTKTPFSYLYDANEMPKDEIEINKLGRYESQNSPKNHYLYDKVIYDSQIEKDVIENEVDKFSSNTIKVFAKLPKFSIPTPYKEYEPDFAYLIENDSGKKIFFICETKGYDKFSEIPKDEAKKIDYAKLFFKTLDKYIKSQGINADIKFKTRINKQALIDILGDLK</sequence>
<dbReference type="RefSeq" id="WP_154571300.1">
    <property type="nucleotide sequence ID" value="NZ_VWSJ01000036.1"/>
</dbReference>
<dbReference type="PANTHER" id="PTHR47396">
    <property type="entry name" value="TYPE I RESTRICTION ENZYME ECOKI R PROTEIN"/>
    <property type="match status" value="1"/>
</dbReference>
<dbReference type="InterPro" id="IPR027417">
    <property type="entry name" value="P-loop_NTPase"/>
</dbReference>
<evidence type="ECO:0000313" key="2">
    <source>
        <dbReference type="EMBL" id="MSN97051.1"/>
    </source>
</evidence>
<name>A0A6L5WN05_9BACT</name>
<protein>
    <submittedName>
        <fullName evidence="2">DEAD/DEAH box helicase</fullName>
    </submittedName>
</protein>
<organism evidence="2 3">
    <name type="scientific">Campylobacter portucalensis</name>
    <dbReference type="NCBI Taxonomy" id="2608384"/>
    <lineage>
        <taxon>Bacteria</taxon>
        <taxon>Pseudomonadati</taxon>
        <taxon>Campylobacterota</taxon>
        <taxon>Epsilonproteobacteria</taxon>
        <taxon>Campylobacterales</taxon>
        <taxon>Campylobacteraceae</taxon>
        <taxon>Campylobacter</taxon>
    </lineage>
</organism>
<dbReference type="InterPro" id="IPR014001">
    <property type="entry name" value="Helicase_ATP-bd"/>
</dbReference>
<feature type="domain" description="Helicase ATP-binding" evidence="1">
    <location>
        <begin position="46"/>
        <end position="232"/>
    </location>
</feature>
<dbReference type="GO" id="GO:0005829">
    <property type="term" value="C:cytosol"/>
    <property type="evidence" value="ECO:0007669"/>
    <property type="project" value="TreeGrafter"/>
</dbReference>
<dbReference type="Gene3D" id="3.40.50.300">
    <property type="entry name" value="P-loop containing nucleotide triphosphate hydrolases"/>
    <property type="match status" value="2"/>
</dbReference>
<dbReference type="InterPro" id="IPR050742">
    <property type="entry name" value="Helicase_Restrict-Modif_Enz"/>
</dbReference>
<keyword evidence="2" id="KW-0378">Hydrolase</keyword>
<accession>A0A6L5WN05</accession>
<dbReference type="GO" id="GO:0004386">
    <property type="term" value="F:helicase activity"/>
    <property type="evidence" value="ECO:0007669"/>
    <property type="project" value="UniProtKB-KW"/>
</dbReference>
<evidence type="ECO:0000313" key="3">
    <source>
        <dbReference type="Proteomes" id="UP000476338"/>
    </source>
</evidence>
<keyword evidence="2" id="KW-0547">Nucleotide-binding</keyword>
<reference evidence="2 3" key="2">
    <citation type="submission" date="2020-03" db="EMBL/GenBank/DDBJ databases">
        <title>Campylobacter portucalensis sp. nov., a new species of Campylobacter isolated from the reproductive tract of bulls.</title>
        <authorList>
            <person name="Silva M.F."/>
            <person name="Pereira G."/>
            <person name="Carneiro C."/>
            <person name="Hemphill A."/>
            <person name="Mateus L."/>
            <person name="Lopes-Da-Costa L."/>
            <person name="Silva E."/>
        </authorList>
    </citation>
    <scope>NUCLEOTIDE SEQUENCE [LARGE SCALE GENOMIC DNA]</scope>
    <source>
        <strain evidence="2 3">FMV-PI01</strain>
    </source>
</reference>